<evidence type="ECO:0000256" key="6">
    <source>
        <dbReference type="SAM" id="MobiDB-lite"/>
    </source>
</evidence>
<evidence type="ECO:0000256" key="2">
    <source>
        <dbReference type="ARBA" id="ARBA00007336"/>
    </source>
</evidence>
<dbReference type="OrthoDB" id="443772at2759"/>
<feature type="region of interest" description="Disordered" evidence="6">
    <location>
        <begin position="207"/>
        <end position="287"/>
    </location>
</feature>
<evidence type="ECO:0000313" key="7">
    <source>
        <dbReference type="EMBL" id="KPV74630.1"/>
    </source>
</evidence>
<gene>
    <name evidence="7" type="ORF">RHOBADRAFT_14979</name>
</gene>
<keyword evidence="3" id="KW-0690">Ribosome biogenesis</keyword>
<dbReference type="GeneID" id="28972678"/>
<keyword evidence="5" id="KW-0539">Nucleus</keyword>
<evidence type="ECO:0000313" key="8">
    <source>
        <dbReference type="Proteomes" id="UP000053890"/>
    </source>
</evidence>
<dbReference type="GO" id="GO:0005730">
    <property type="term" value="C:nucleolus"/>
    <property type="evidence" value="ECO:0007669"/>
    <property type="project" value="UniProtKB-SubCell"/>
</dbReference>
<evidence type="ECO:0000256" key="3">
    <source>
        <dbReference type="ARBA" id="ARBA00022517"/>
    </source>
</evidence>
<dbReference type="GO" id="GO:0006364">
    <property type="term" value="P:rRNA processing"/>
    <property type="evidence" value="ECO:0007669"/>
    <property type="project" value="TreeGrafter"/>
</dbReference>
<keyword evidence="8" id="KW-1185">Reference proteome</keyword>
<accession>A0A194S281</accession>
<feature type="compositionally biased region" description="Basic residues" evidence="6">
    <location>
        <begin position="236"/>
        <end position="254"/>
    </location>
</feature>
<feature type="compositionally biased region" description="Acidic residues" evidence="6">
    <location>
        <begin position="1"/>
        <end position="36"/>
    </location>
</feature>
<dbReference type="Pfam" id="PF05890">
    <property type="entry name" value="Ebp2"/>
    <property type="match status" value="1"/>
</dbReference>
<proteinExistence type="inferred from homology"/>
<dbReference type="GO" id="GO:0030687">
    <property type="term" value="C:preribosome, large subunit precursor"/>
    <property type="evidence" value="ECO:0007669"/>
    <property type="project" value="TreeGrafter"/>
</dbReference>
<comment type="subcellular location">
    <subcellularLocation>
        <location evidence="1">Nucleus</location>
        <location evidence="1">Nucleolus</location>
    </subcellularLocation>
</comment>
<dbReference type="STRING" id="578459.A0A194S281"/>
<evidence type="ECO:0000256" key="4">
    <source>
        <dbReference type="ARBA" id="ARBA00023054"/>
    </source>
</evidence>
<feature type="region of interest" description="Disordered" evidence="6">
    <location>
        <begin position="151"/>
        <end position="183"/>
    </location>
</feature>
<reference evidence="7 8" key="1">
    <citation type="journal article" date="2015" name="Front. Microbiol.">
        <title>Genome sequence of the plant growth promoting endophytic yeast Rhodotorula graminis WP1.</title>
        <authorList>
            <person name="Firrincieli A."/>
            <person name="Otillar R."/>
            <person name="Salamov A."/>
            <person name="Schmutz J."/>
            <person name="Khan Z."/>
            <person name="Redman R.S."/>
            <person name="Fleck N.D."/>
            <person name="Lindquist E."/>
            <person name="Grigoriev I.V."/>
            <person name="Doty S.L."/>
        </authorList>
    </citation>
    <scope>NUCLEOTIDE SEQUENCE [LARGE SCALE GENOMIC DNA]</scope>
    <source>
        <strain evidence="7 8">WP1</strain>
    </source>
</reference>
<keyword evidence="4" id="KW-0175">Coiled coil</keyword>
<feature type="compositionally biased region" description="Low complexity" evidence="6">
    <location>
        <begin position="267"/>
        <end position="287"/>
    </location>
</feature>
<evidence type="ECO:0008006" key="9">
    <source>
        <dbReference type="Google" id="ProtNLM"/>
    </source>
</evidence>
<name>A0A194S281_RHOGW</name>
<dbReference type="RefSeq" id="XP_018270679.1">
    <property type="nucleotide sequence ID" value="XM_018412229.1"/>
</dbReference>
<feature type="region of interest" description="Disordered" evidence="6">
    <location>
        <begin position="1"/>
        <end position="43"/>
    </location>
</feature>
<comment type="similarity">
    <text evidence="2">Belongs to the EBP2 family.</text>
</comment>
<feature type="compositionally biased region" description="Low complexity" evidence="6">
    <location>
        <begin position="220"/>
        <end position="235"/>
    </location>
</feature>
<sequence>EDEGSEDDDEEDSDAEEEDEEDEELKPYEELDEVDPDVAPVEKNVTNDKAALERVLASFKTDAGFFDTLTLTNPKPLNVPDADNDLERELEFYKQSLWAAMHAETLFNRADLPFHRPTDYFAEMVKTDAHMAKIRQGLLDEQAGMKASEEARKLRDAKKFGKKVQHERLRERERDKKAVGDKLESLKKRASPCLSLSLSLSRKSLDELNHTDPLGPPSQVARATPRSAATTLTSRSRTRSRRPVPPRRSARRTSRSVPVGHAPASRAPGATRSTALAAAAGGARRTT</sequence>
<dbReference type="Proteomes" id="UP000053890">
    <property type="component" value="Unassembled WGS sequence"/>
</dbReference>
<protein>
    <recommendedName>
        <fullName evidence="9">Eukaryotic rRNA processing</fullName>
    </recommendedName>
</protein>
<dbReference type="PANTHER" id="PTHR13028:SF0">
    <property type="entry name" value="RRNA-PROCESSING PROTEIN EBP2-RELATED"/>
    <property type="match status" value="1"/>
</dbReference>
<evidence type="ECO:0000256" key="1">
    <source>
        <dbReference type="ARBA" id="ARBA00004604"/>
    </source>
</evidence>
<organism evidence="7 8">
    <name type="scientific">Rhodotorula graminis (strain WP1)</name>
    <dbReference type="NCBI Taxonomy" id="578459"/>
    <lineage>
        <taxon>Eukaryota</taxon>
        <taxon>Fungi</taxon>
        <taxon>Dikarya</taxon>
        <taxon>Basidiomycota</taxon>
        <taxon>Pucciniomycotina</taxon>
        <taxon>Microbotryomycetes</taxon>
        <taxon>Sporidiobolales</taxon>
        <taxon>Sporidiobolaceae</taxon>
        <taxon>Rhodotorula</taxon>
    </lineage>
</organism>
<dbReference type="GO" id="GO:0034399">
    <property type="term" value="C:nuclear periphery"/>
    <property type="evidence" value="ECO:0007669"/>
    <property type="project" value="TreeGrafter"/>
</dbReference>
<dbReference type="EMBL" id="KQ474079">
    <property type="protein sequence ID" value="KPV74630.1"/>
    <property type="molecule type" value="Genomic_DNA"/>
</dbReference>
<evidence type="ECO:0000256" key="5">
    <source>
        <dbReference type="ARBA" id="ARBA00023242"/>
    </source>
</evidence>
<dbReference type="PANTHER" id="PTHR13028">
    <property type="entry name" value="RRNA PROCESSING PROTEIN EBNA1-BINDING PROTEIN-RELATED"/>
    <property type="match status" value="1"/>
</dbReference>
<dbReference type="InterPro" id="IPR008610">
    <property type="entry name" value="Ebp2"/>
</dbReference>
<feature type="non-terminal residue" evidence="7">
    <location>
        <position position="1"/>
    </location>
</feature>
<dbReference type="GO" id="GO:0042273">
    <property type="term" value="P:ribosomal large subunit biogenesis"/>
    <property type="evidence" value="ECO:0007669"/>
    <property type="project" value="TreeGrafter"/>
</dbReference>
<dbReference type="AlphaFoldDB" id="A0A194S281"/>